<evidence type="ECO:0000313" key="1">
    <source>
        <dbReference type="EMBL" id="KHD06070.1"/>
    </source>
</evidence>
<keyword evidence="2" id="KW-1185">Reference proteome</keyword>
<dbReference type="Proteomes" id="UP000030428">
    <property type="component" value="Unassembled WGS sequence"/>
</dbReference>
<evidence type="ECO:0000313" key="2">
    <source>
        <dbReference type="Proteomes" id="UP000030428"/>
    </source>
</evidence>
<organism evidence="1 2">
    <name type="scientific">Candidatus Thiomargarita nelsonii</name>
    <dbReference type="NCBI Taxonomy" id="1003181"/>
    <lineage>
        <taxon>Bacteria</taxon>
        <taxon>Pseudomonadati</taxon>
        <taxon>Pseudomonadota</taxon>
        <taxon>Gammaproteobacteria</taxon>
        <taxon>Thiotrichales</taxon>
        <taxon>Thiotrichaceae</taxon>
        <taxon>Thiomargarita</taxon>
    </lineage>
</organism>
<protein>
    <submittedName>
        <fullName evidence="1">Uncharacterized protein</fullName>
    </submittedName>
</protein>
<reference evidence="1 2" key="1">
    <citation type="journal article" date="2016" name="Front. Microbiol.">
        <title>Single-Cell (Meta-)Genomics of a Dimorphic Candidatus Thiomargarita nelsonii Reveals Genomic Plasticity.</title>
        <authorList>
            <person name="Flood B.E."/>
            <person name="Fliss P."/>
            <person name="Jones D.S."/>
            <person name="Dick G.J."/>
            <person name="Jain S."/>
            <person name="Kaster A.K."/>
            <person name="Winkel M."/>
            <person name="Mussmann M."/>
            <person name="Bailey J."/>
        </authorList>
    </citation>
    <scope>NUCLEOTIDE SEQUENCE [LARGE SCALE GENOMIC DNA]</scope>
    <source>
        <strain evidence="1">Hydrate Ridge</strain>
    </source>
</reference>
<comment type="caution">
    <text evidence="1">The sequence shown here is derived from an EMBL/GenBank/DDBJ whole genome shotgun (WGS) entry which is preliminary data.</text>
</comment>
<dbReference type="InterPro" id="IPR022541">
    <property type="entry name" value="YhfG"/>
</dbReference>
<gene>
    <name evidence="1" type="ORF">PN36_25430</name>
</gene>
<sequence>MGPQNGEIKSKRTALSVEEKKKIFDQSKYKSFVKSSRLEGIKVIPVNNTINELVNKYEIIGANANGR</sequence>
<dbReference type="AlphaFoldDB" id="A0A0A6P5B1"/>
<name>A0A0A6P5B1_9GAMM</name>
<dbReference type="Pfam" id="PF10832">
    <property type="entry name" value="YhfG"/>
    <property type="match status" value="1"/>
</dbReference>
<proteinExistence type="predicted"/>
<accession>A0A0A6P5B1</accession>
<dbReference type="EMBL" id="JSZA02000139">
    <property type="protein sequence ID" value="KHD06070.1"/>
    <property type="molecule type" value="Genomic_DNA"/>
</dbReference>